<dbReference type="InterPro" id="IPR027843">
    <property type="entry name" value="DUF4440"/>
</dbReference>
<dbReference type="SUPFAM" id="SSF54427">
    <property type="entry name" value="NTF2-like"/>
    <property type="match status" value="1"/>
</dbReference>
<name>Q1DF38_MYXXD</name>
<sequence length="197" mass="22063">MQRRNRSSSRHPPLFVLERCAPWRHRACPLLHRVNSRRMAHAAPQLRALEIHSARAHARRTHDTSCINHACIHPAGRLCVRPCFHPESVTHEHDFRGADGAEMNRDAFIVGIAEIPGDITSVEAEKMKSHVFGDTGVLAGVQRSRVRMTDGSEVTDAVYFTDVWQRRDGTWLMVFAHSSPAAPTEAQQAPEGAPQQQ</sequence>
<dbReference type="Proteomes" id="UP000002402">
    <property type="component" value="Chromosome"/>
</dbReference>
<gene>
    <name evidence="2" type="ordered locus">MXAN_0465</name>
</gene>
<reference evidence="2 3" key="1">
    <citation type="journal article" date="2006" name="Proc. Natl. Acad. Sci. U.S.A.">
        <title>Evolution of sensory complexity recorded in a myxobacterial genome.</title>
        <authorList>
            <person name="Goldman B.S."/>
            <person name="Nierman W.C."/>
            <person name="Kaiser D."/>
            <person name="Slater S.C."/>
            <person name="Durkin A.S."/>
            <person name="Eisen J.A."/>
            <person name="Ronning C.M."/>
            <person name="Barbazuk W.B."/>
            <person name="Blanchard M."/>
            <person name="Field C."/>
            <person name="Halling C."/>
            <person name="Hinkle G."/>
            <person name="Iartchuk O."/>
            <person name="Kim H.S."/>
            <person name="Mackenzie C."/>
            <person name="Madupu R."/>
            <person name="Miller N."/>
            <person name="Shvartsbeyn A."/>
            <person name="Sullivan S.A."/>
            <person name="Vaudin M."/>
            <person name="Wiegand R."/>
            <person name="Kaplan H.B."/>
        </authorList>
    </citation>
    <scope>NUCLEOTIDE SEQUENCE [LARGE SCALE GENOMIC DNA]</scope>
    <source>
        <strain evidence="3">DK1622</strain>
    </source>
</reference>
<dbReference type="EMBL" id="CP000113">
    <property type="protein sequence ID" value="ABF87222.1"/>
    <property type="molecule type" value="Genomic_DNA"/>
</dbReference>
<proteinExistence type="predicted"/>
<keyword evidence="3" id="KW-1185">Reference proteome</keyword>
<dbReference type="InterPro" id="IPR032710">
    <property type="entry name" value="NTF2-like_dom_sf"/>
</dbReference>
<dbReference type="Gene3D" id="3.10.450.50">
    <property type="match status" value="1"/>
</dbReference>
<evidence type="ECO:0000313" key="3">
    <source>
        <dbReference type="Proteomes" id="UP000002402"/>
    </source>
</evidence>
<dbReference type="AlphaFoldDB" id="Q1DF38"/>
<dbReference type="HOGENOM" id="CLU_1382826_0_0_7"/>
<evidence type="ECO:0000259" key="1">
    <source>
        <dbReference type="Pfam" id="PF14534"/>
    </source>
</evidence>
<evidence type="ECO:0000313" key="2">
    <source>
        <dbReference type="EMBL" id="ABF87222.1"/>
    </source>
</evidence>
<accession>Q1DF38</accession>
<dbReference type="Pfam" id="PF14534">
    <property type="entry name" value="DUF4440"/>
    <property type="match status" value="1"/>
</dbReference>
<dbReference type="STRING" id="246197.MXAN_0465"/>
<feature type="domain" description="DUF4440" evidence="1">
    <location>
        <begin position="95"/>
        <end position="173"/>
    </location>
</feature>
<dbReference type="KEGG" id="mxa:MXAN_0465"/>
<dbReference type="EnsemblBacteria" id="ABF87222">
    <property type="protein sequence ID" value="ABF87222"/>
    <property type="gene ID" value="MXAN_0465"/>
</dbReference>
<organism evidence="2 3">
    <name type="scientific">Myxococcus xanthus (strain DK1622)</name>
    <dbReference type="NCBI Taxonomy" id="246197"/>
    <lineage>
        <taxon>Bacteria</taxon>
        <taxon>Pseudomonadati</taxon>
        <taxon>Myxococcota</taxon>
        <taxon>Myxococcia</taxon>
        <taxon>Myxococcales</taxon>
        <taxon>Cystobacterineae</taxon>
        <taxon>Myxococcaceae</taxon>
        <taxon>Myxococcus</taxon>
    </lineage>
</organism>
<protein>
    <recommendedName>
        <fullName evidence="1">DUF4440 domain-containing protein</fullName>
    </recommendedName>
</protein>